<reference evidence="1" key="2">
    <citation type="journal article" date="2015" name="Data Brief">
        <title>Shoot transcriptome of the giant reed, Arundo donax.</title>
        <authorList>
            <person name="Barrero R.A."/>
            <person name="Guerrero F.D."/>
            <person name="Moolhuijzen P."/>
            <person name="Goolsby J.A."/>
            <person name="Tidwell J."/>
            <person name="Bellgard S.E."/>
            <person name="Bellgard M.I."/>
        </authorList>
    </citation>
    <scope>NUCLEOTIDE SEQUENCE</scope>
    <source>
        <tissue evidence="1">Shoot tissue taken approximately 20 cm above the soil surface</tissue>
    </source>
</reference>
<evidence type="ECO:0000313" key="1">
    <source>
        <dbReference type="EMBL" id="JAD38836.1"/>
    </source>
</evidence>
<organism evidence="1">
    <name type="scientific">Arundo donax</name>
    <name type="common">Giant reed</name>
    <name type="synonym">Donax arundinaceus</name>
    <dbReference type="NCBI Taxonomy" id="35708"/>
    <lineage>
        <taxon>Eukaryota</taxon>
        <taxon>Viridiplantae</taxon>
        <taxon>Streptophyta</taxon>
        <taxon>Embryophyta</taxon>
        <taxon>Tracheophyta</taxon>
        <taxon>Spermatophyta</taxon>
        <taxon>Magnoliopsida</taxon>
        <taxon>Liliopsida</taxon>
        <taxon>Poales</taxon>
        <taxon>Poaceae</taxon>
        <taxon>PACMAD clade</taxon>
        <taxon>Arundinoideae</taxon>
        <taxon>Arundineae</taxon>
        <taxon>Arundo</taxon>
    </lineage>
</organism>
<sequence length="22" mass="2646">MIQMWNNDNTRRVLTISNNGHM</sequence>
<accession>A0A0A8ZJ50</accession>
<protein>
    <submittedName>
        <fullName evidence="1">Uncharacterized protein</fullName>
    </submittedName>
</protein>
<name>A0A0A8ZJ50_ARUDO</name>
<reference evidence="1" key="1">
    <citation type="submission" date="2014-09" db="EMBL/GenBank/DDBJ databases">
        <authorList>
            <person name="Magalhaes I.L.F."/>
            <person name="Oliveira U."/>
            <person name="Santos F.R."/>
            <person name="Vidigal T.H.D.A."/>
            <person name="Brescovit A.D."/>
            <person name="Santos A.J."/>
        </authorList>
    </citation>
    <scope>NUCLEOTIDE SEQUENCE</scope>
    <source>
        <tissue evidence="1">Shoot tissue taken approximately 20 cm above the soil surface</tissue>
    </source>
</reference>
<proteinExistence type="predicted"/>
<dbReference type="AlphaFoldDB" id="A0A0A8ZJ50"/>
<dbReference type="EMBL" id="GBRH01259059">
    <property type="protein sequence ID" value="JAD38836.1"/>
    <property type="molecule type" value="Transcribed_RNA"/>
</dbReference>